<dbReference type="GO" id="GO:0035556">
    <property type="term" value="P:intracellular signal transduction"/>
    <property type="evidence" value="ECO:0007669"/>
    <property type="project" value="InterPro"/>
</dbReference>
<keyword evidence="4" id="KW-1185">Reference proteome</keyword>
<feature type="region of interest" description="Disordered" evidence="1">
    <location>
        <begin position="281"/>
        <end position="303"/>
    </location>
</feature>
<organism evidence="3 4">
    <name type="scientific">Psylliodes chrysocephalus</name>
    <dbReference type="NCBI Taxonomy" id="3402493"/>
    <lineage>
        <taxon>Eukaryota</taxon>
        <taxon>Metazoa</taxon>
        <taxon>Ecdysozoa</taxon>
        <taxon>Arthropoda</taxon>
        <taxon>Hexapoda</taxon>
        <taxon>Insecta</taxon>
        <taxon>Pterygota</taxon>
        <taxon>Neoptera</taxon>
        <taxon>Endopterygota</taxon>
        <taxon>Coleoptera</taxon>
        <taxon>Polyphaga</taxon>
        <taxon>Cucujiformia</taxon>
        <taxon>Chrysomeloidea</taxon>
        <taxon>Chrysomelidae</taxon>
        <taxon>Galerucinae</taxon>
        <taxon>Alticini</taxon>
        <taxon>Psylliodes</taxon>
    </lineage>
</organism>
<evidence type="ECO:0000313" key="3">
    <source>
        <dbReference type="EMBL" id="CAH1108172.1"/>
    </source>
</evidence>
<dbReference type="InterPro" id="IPR036572">
    <property type="entry name" value="Doublecortin_dom_sf"/>
</dbReference>
<dbReference type="Proteomes" id="UP001153636">
    <property type="component" value="Chromosome 3"/>
</dbReference>
<accession>A0A9P0GG97</accession>
<dbReference type="PANTHER" id="PTHR23004">
    <property type="entry name" value="DOUBLECORTIN DOMAIN CONTAINING 2"/>
    <property type="match status" value="1"/>
</dbReference>
<dbReference type="SMART" id="SM00537">
    <property type="entry name" value="DCX"/>
    <property type="match status" value="1"/>
</dbReference>
<evidence type="ECO:0000259" key="2">
    <source>
        <dbReference type="PROSITE" id="PS50309"/>
    </source>
</evidence>
<dbReference type="OrthoDB" id="1738954at2759"/>
<dbReference type="EMBL" id="OV651815">
    <property type="protein sequence ID" value="CAH1108172.1"/>
    <property type="molecule type" value="Genomic_DNA"/>
</dbReference>
<reference evidence="3" key="1">
    <citation type="submission" date="2022-01" db="EMBL/GenBank/DDBJ databases">
        <authorList>
            <person name="King R."/>
        </authorList>
    </citation>
    <scope>NUCLEOTIDE SEQUENCE</scope>
</reference>
<dbReference type="PROSITE" id="PS50309">
    <property type="entry name" value="DC"/>
    <property type="match status" value="1"/>
</dbReference>
<protein>
    <recommendedName>
        <fullName evidence="2">Doublecortin domain-containing protein</fullName>
    </recommendedName>
</protein>
<proteinExistence type="predicted"/>
<dbReference type="AlphaFoldDB" id="A0A9P0GG97"/>
<name>A0A9P0GG97_9CUCU</name>
<dbReference type="InterPro" id="IPR003533">
    <property type="entry name" value="Doublecortin_dom"/>
</dbReference>
<gene>
    <name evidence="3" type="ORF">PSYICH_LOCUS9085</name>
</gene>
<evidence type="ECO:0000313" key="4">
    <source>
        <dbReference type="Proteomes" id="UP001153636"/>
    </source>
</evidence>
<feature type="domain" description="Doublecortin" evidence="2">
    <location>
        <begin position="22"/>
        <end position="93"/>
    </location>
</feature>
<dbReference type="GO" id="GO:0005815">
    <property type="term" value="C:microtubule organizing center"/>
    <property type="evidence" value="ECO:0007669"/>
    <property type="project" value="TreeGrafter"/>
</dbReference>
<sequence>MKPKNKLTKYEILAEPEFGKTKRIYAWINGESHCYQVTINPKDFRSWPPILAHVTNTVQPNFGVVKRLVALSTMQSVHAFEELDSNEKYIALGASCKVKVPPGGYEIPAHTKVNRSKSLKKLFYVGDLNPKSIPFLQAMQKKKLTVVYIAISGKTRPPQKVIFNEHDMKDWNLIRNYLAKLLGIPEDVQYICSIYGDVLDDASQFQHGYLYVVVPFTQQFIPMDYASLSKEINNYRRNFMLPVQPAFNTNSFARAPGVHKTSSAPKSYCPENEKLRPRKDTVKEERQKVFEPEPEPEKQPAPEKEINMFLEDGTVKPPVYTKSFEDKGKKINLNNLWKDMKDTLILLKYDIESIKIKRGE</sequence>
<dbReference type="Gene3D" id="3.10.20.230">
    <property type="entry name" value="Doublecortin domain"/>
    <property type="match status" value="2"/>
</dbReference>
<dbReference type="PANTHER" id="PTHR23004:SF11">
    <property type="entry name" value="PROTEIN RPI-1"/>
    <property type="match status" value="1"/>
</dbReference>
<dbReference type="Pfam" id="PF03607">
    <property type="entry name" value="DCX"/>
    <property type="match status" value="1"/>
</dbReference>
<dbReference type="SUPFAM" id="SSF89837">
    <property type="entry name" value="Doublecortin (DC)"/>
    <property type="match status" value="2"/>
</dbReference>
<evidence type="ECO:0000256" key="1">
    <source>
        <dbReference type="SAM" id="MobiDB-lite"/>
    </source>
</evidence>
<dbReference type="GO" id="GO:0005874">
    <property type="term" value="C:microtubule"/>
    <property type="evidence" value="ECO:0007669"/>
    <property type="project" value="TreeGrafter"/>
</dbReference>